<dbReference type="RefSeq" id="WP_125971938.1">
    <property type="nucleotide sequence ID" value="NZ_BAAADY010000006.1"/>
</dbReference>
<keyword evidence="5" id="KW-0997">Cell inner membrane</keyword>
<keyword evidence="6 11" id="KW-0812">Transmembrane</keyword>
<dbReference type="InterPro" id="IPR002416">
    <property type="entry name" value="T2SS_protein-GspH"/>
</dbReference>
<dbReference type="SUPFAM" id="SSF54523">
    <property type="entry name" value="Pili subunits"/>
    <property type="match status" value="1"/>
</dbReference>
<dbReference type="PRINTS" id="PR00885">
    <property type="entry name" value="BCTERIALGSPH"/>
</dbReference>
<dbReference type="InterPro" id="IPR022346">
    <property type="entry name" value="T2SS_GspH"/>
</dbReference>
<dbReference type="NCBIfam" id="TIGR02532">
    <property type="entry name" value="IV_pilin_GFxxxE"/>
    <property type="match status" value="1"/>
</dbReference>
<keyword evidence="8 11" id="KW-0472">Membrane</keyword>
<proteinExistence type="inferred from homology"/>
<comment type="caution">
    <text evidence="13">The sequence shown here is derived from an EMBL/GenBank/DDBJ whole genome shotgun (WGS) entry which is preliminary data.</text>
</comment>
<dbReference type="GO" id="GO:0015628">
    <property type="term" value="P:protein secretion by the type II secretion system"/>
    <property type="evidence" value="ECO:0007669"/>
    <property type="project" value="InterPro"/>
</dbReference>
<evidence type="ECO:0000256" key="10">
    <source>
        <dbReference type="ARBA" id="ARBA00030775"/>
    </source>
</evidence>
<evidence type="ECO:0000256" key="1">
    <source>
        <dbReference type="ARBA" id="ARBA00004377"/>
    </source>
</evidence>
<feature type="transmembrane region" description="Helical" evidence="11">
    <location>
        <begin position="20"/>
        <end position="44"/>
    </location>
</feature>
<comment type="similarity">
    <text evidence="9">Belongs to the GSP H family.</text>
</comment>
<dbReference type="GO" id="GO:0016020">
    <property type="term" value="C:membrane"/>
    <property type="evidence" value="ECO:0007669"/>
    <property type="project" value="UniProtKB-SubCell"/>
</dbReference>
<dbReference type="Proteomes" id="UP000531251">
    <property type="component" value="Unassembled WGS sequence"/>
</dbReference>
<dbReference type="EMBL" id="JAATJB010000005">
    <property type="protein sequence ID" value="NJB97692.1"/>
    <property type="molecule type" value="Genomic_DNA"/>
</dbReference>
<reference evidence="13 14" key="1">
    <citation type="submission" date="2020-03" db="EMBL/GenBank/DDBJ databases">
        <title>Genomic Encyclopedia of Type Strains, Phase IV (KMG-IV): sequencing the most valuable type-strain genomes for metagenomic binning, comparative biology and taxonomic classification.</title>
        <authorList>
            <person name="Goeker M."/>
        </authorList>
    </citation>
    <scope>NUCLEOTIDE SEQUENCE [LARGE SCALE GENOMIC DNA]</scope>
    <source>
        <strain evidence="13 14">DSM 7225</strain>
    </source>
</reference>
<evidence type="ECO:0000256" key="7">
    <source>
        <dbReference type="ARBA" id="ARBA00022989"/>
    </source>
</evidence>
<evidence type="ECO:0000256" key="8">
    <source>
        <dbReference type="ARBA" id="ARBA00023136"/>
    </source>
</evidence>
<gene>
    <name evidence="13" type="ORF">GGR89_002007</name>
</gene>
<dbReference type="Pfam" id="PF07963">
    <property type="entry name" value="N_methyl"/>
    <property type="match status" value="1"/>
</dbReference>
<comment type="subcellular location">
    <subcellularLocation>
        <location evidence="1">Cell inner membrane</location>
        <topology evidence="1">Single-pass membrane protein</topology>
    </subcellularLocation>
</comment>
<keyword evidence="7 11" id="KW-1133">Transmembrane helix</keyword>
<keyword evidence="3" id="KW-1003">Cell membrane</keyword>
<keyword evidence="4" id="KW-0488">Methylation</keyword>
<evidence type="ECO:0000256" key="4">
    <source>
        <dbReference type="ARBA" id="ARBA00022481"/>
    </source>
</evidence>
<organism evidence="13 14">
    <name type="scientific">Sphingomonas trueperi</name>
    <dbReference type="NCBI Taxonomy" id="53317"/>
    <lineage>
        <taxon>Bacteria</taxon>
        <taxon>Pseudomonadati</taxon>
        <taxon>Pseudomonadota</taxon>
        <taxon>Alphaproteobacteria</taxon>
        <taxon>Sphingomonadales</taxon>
        <taxon>Sphingomonadaceae</taxon>
        <taxon>Sphingomonas</taxon>
    </lineage>
</organism>
<evidence type="ECO:0000256" key="11">
    <source>
        <dbReference type="SAM" id="Phobius"/>
    </source>
</evidence>
<dbReference type="InterPro" id="IPR012902">
    <property type="entry name" value="N_methyl_site"/>
</dbReference>
<dbReference type="Gene3D" id="3.55.40.10">
    <property type="entry name" value="minor pseudopilin epsh domain"/>
    <property type="match status" value="1"/>
</dbReference>
<name>A0A7X5XZ14_9SPHN</name>
<feature type="domain" description="General secretion pathway GspH" evidence="12">
    <location>
        <begin position="53"/>
        <end position="147"/>
    </location>
</feature>
<dbReference type="Pfam" id="PF12019">
    <property type="entry name" value="GspH"/>
    <property type="match status" value="1"/>
</dbReference>
<accession>A0A7X5XZ14</accession>
<evidence type="ECO:0000256" key="3">
    <source>
        <dbReference type="ARBA" id="ARBA00022475"/>
    </source>
</evidence>
<evidence type="ECO:0000313" key="13">
    <source>
        <dbReference type="EMBL" id="NJB97692.1"/>
    </source>
</evidence>
<evidence type="ECO:0000313" key="14">
    <source>
        <dbReference type="Proteomes" id="UP000531251"/>
    </source>
</evidence>
<dbReference type="AlphaFoldDB" id="A0A7X5XZ14"/>
<keyword evidence="14" id="KW-1185">Reference proteome</keyword>
<evidence type="ECO:0000256" key="2">
    <source>
        <dbReference type="ARBA" id="ARBA00021549"/>
    </source>
</evidence>
<sequence length="167" mass="17013">MLRGGADSAARRASQAGMTLIEMLIVLAIIGVAAGAVTLGIGAASRKPSVESEARRLASRLQAAADDAMLGDRLVAFTAEKHGYGFATIGANGRMAARTEGALAPHTLPGGITLTLDTRPPVVLGVDGSGKPMAASIDNGSQRWLVRYDGLTASALPAPTPTPTKPR</sequence>
<evidence type="ECO:0000256" key="5">
    <source>
        <dbReference type="ARBA" id="ARBA00022519"/>
    </source>
</evidence>
<protein>
    <recommendedName>
        <fullName evidence="2">Type II secretion system protein H</fullName>
    </recommendedName>
    <alternativeName>
        <fullName evidence="10">General secretion pathway protein H</fullName>
    </alternativeName>
</protein>
<evidence type="ECO:0000256" key="6">
    <source>
        <dbReference type="ARBA" id="ARBA00022692"/>
    </source>
</evidence>
<dbReference type="PROSITE" id="PS00409">
    <property type="entry name" value="PROKAR_NTER_METHYL"/>
    <property type="match status" value="1"/>
</dbReference>
<evidence type="ECO:0000256" key="9">
    <source>
        <dbReference type="ARBA" id="ARBA00025772"/>
    </source>
</evidence>
<dbReference type="InterPro" id="IPR045584">
    <property type="entry name" value="Pilin-like"/>
</dbReference>
<evidence type="ECO:0000259" key="12">
    <source>
        <dbReference type="Pfam" id="PF12019"/>
    </source>
</evidence>
<dbReference type="GO" id="GO:0015627">
    <property type="term" value="C:type II protein secretion system complex"/>
    <property type="evidence" value="ECO:0007669"/>
    <property type="project" value="InterPro"/>
</dbReference>